<keyword evidence="2" id="KW-1185">Reference proteome</keyword>
<evidence type="ECO:0000313" key="1">
    <source>
        <dbReference type="EMBL" id="TPX53816.1"/>
    </source>
</evidence>
<dbReference type="VEuPathDB" id="FungiDB:SeMB42_g00621"/>
<name>A0A507DQN0_9FUNG</name>
<reference evidence="1 2" key="1">
    <citation type="journal article" date="2019" name="Sci. Rep.">
        <title>Comparative genomics of chytrid fungi reveal insights into the obligate biotrophic and pathogenic lifestyle of Synchytrium endobioticum.</title>
        <authorList>
            <person name="van de Vossenberg B.T.L.H."/>
            <person name="Warris S."/>
            <person name="Nguyen H.D.T."/>
            <person name="van Gent-Pelzer M.P.E."/>
            <person name="Joly D.L."/>
            <person name="van de Geest H.C."/>
            <person name="Bonants P.J.M."/>
            <person name="Smith D.S."/>
            <person name="Levesque C.A."/>
            <person name="van der Lee T.A.J."/>
        </authorList>
    </citation>
    <scope>NUCLEOTIDE SEQUENCE [LARGE SCALE GENOMIC DNA]</scope>
    <source>
        <strain evidence="1 2">MB42</strain>
    </source>
</reference>
<protein>
    <submittedName>
        <fullName evidence="1">Uncharacterized protein</fullName>
    </submittedName>
</protein>
<dbReference type="AlphaFoldDB" id="A0A507DQN0"/>
<gene>
    <name evidence="1" type="ORF">SeMB42_g00621</name>
</gene>
<comment type="caution">
    <text evidence="1">The sequence shown here is derived from an EMBL/GenBank/DDBJ whole genome shotgun (WGS) entry which is preliminary data.</text>
</comment>
<evidence type="ECO:0000313" key="2">
    <source>
        <dbReference type="Proteomes" id="UP000317494"/>
    </source>
</evidence>
<dbReference type="Proteomes" id="UP000317494">
    <property type="component" value="Unassembled WGS sequence"/>
</dbReference>
<organism evidence="1 2">
    <name type="scientific">Synchytrium endobioticum</name>
    <dbReference type="NCBI Taxonomy" id="286115"/>
    <lineage>
        <taxon>Eukaryota</taxon>
        <taxon>Fungi</taxon>
        <taxon>Fungi incertae sedis</taxon>
        <taxon>Chytridiomycota</taxon>
        <taxon>Chytridiomycota incertae sedis</taxon>
        <taxon>Chytridiomycetes</taxon>
        <taxon>Synchytriales</taxon>
        <taxon>Synchytriaceae</taxon>
        <taxon>Synchytrium</taxon>
    </lineage>
</organism>
<proteinExistence type="predicted"/>
<sequence length="125" mass="13822">MLVSATLDVHQTGSHVGKKYLEPSLSDLDTRRDRARDDVDSKLIFTVGQPRQPTTQRTVHTSIHTCPGAQARFLLESGCFPPSSDNQVPPNTNVSVYVIMHHMLPCAVLTLHSIDLYAACHSENK</sequence>
<dbReference type="EMBL" id="QEAN01000012">
    <property type="protein sequence ID" value="TPX53816.1"/>
    <property type="molecule type" value="Genomic_DNA"/>
</dbReference>
<accession>A0A507DQN0</accession>